<name>A0A2I2AAV9_9LACO</name>
<dbReference type="Proteomes" id="UP000234579">
    <property type="component" value="Unassembled WGS sequence"/>
</dbReference>
<organism evidence="1 2">
    <name type="scientific">Ligilactobacillus agilis</name>
    <dbReference type="NCBI Taxonomy" id="1601"/>
    <lineage>
        <taxon>Bacteria</taxon>
        <taxon>Bacillati</taxon>
        <taxon>Bacillota</taxon>
        <taxon>Bacilli</taxon>
        <taxon>Lactobacillales</taxon>
        <taxon>Lactobacillaceae</taxon>
        <taxon>Ligilactobacillus</taxon>
    </lineage>
</organism>
<proteinExistence type="predicted"/>
<gene>
    <name evidence="1" type="ORF">CYR79_05680</name>
</gene>
<sequence>MFKTTGILEFPKRFELTHSVELFRWSEELKHSPKNEVIKLSHKDGEKLFFKFSSEVPLAEYLGNGQGLGMGPAWEKLVTELIKKNIVLEFEYLEHDTTKHTTTANNLKMIPSYGLPQLTVKTSERNYTDYQLYVFGFEPAISVYSEFGKLCLLNYFSSEDISVIQNNSNILENGFISIWRLRPHMTVTELLNTMEVDLHVK</sequence>
<dbReference type="AlphaFoldDB" id="A0A2I2AAV9"/>
<evidence type="ECO:0000313" key="1">
    <source>
        <dbReference type="EMBL" id="PLA76516.1"/>
    </source>
</evidence>
<evidence type="ECO:0000313" key="2">
    <source>
        <dbReference type="Proteomes" id="UP000234579"/>
    </source>
</evidence>
<accession>A0A2I2AAV9</accession>
<protein>
    <submittedName>
        <fullName evidence="1">Uncharacterized protein</fullName>
    </submittedName>
</protein>
<comment type="caution">
    <text evidence="1">The sequence shown here is derived from an EMBL/GenBank/DDBJ whole genome shotgun (WGS) entry which is preliminary data.</text>
</comment>
<dbReference type="EMBL" id="PKGI01000028">
    <property type="protein sequence ID" value="PLA76516.1"/>
    <property type="molecule type" value="Genomic_DNA"/>
</dbReference>
<dbReference type="RefSeq" id="WP_101811805.1">
    <property type="nucleotide sequence ID" value="NZ_PKGI01000028.1"/>
</dbReference>
<reference evidence="2" key="1">
    <citation type="submission" date="2017-12" db="EMBL/GenBank/DDBJ databases">
        <authorList>
            <person name="Christensen H."/>
        </authorList>
    </citation>
    <scope>NUCLEOTIDE SEQUENCE [LARGE SCALE GENOMIC DNA]</scope>
    <source>
        <strain evidence="2">268A</strain>
    </source>
</reference>